<proteinExistence type="predicted"/>
<protein>
    <submittedName>
        <fullName evidence="1">Uncharacterized protein</fullName>
    </submittedName>
</protein>
<reference evidence="1 2" key="1">
    <citation type="submission" date="2015-06" db="EMBL/GenBank/DDBJ databases">
        <title>The Genome Sequence of Enterococcus cecorum 170AEA1.</title>
        <authorList>
            <consortium name="The Broad Institute Genomics Platform"/>
            <consortium name="The Broad Institute Genome Sequencing Center for Infectious Disease"/>
            <person name="Earl A.M."/>
            <person name="Van Tyne D."/>
            <person name="Lebreton F."/>
            <person name="Saavedra J.T."/>
            <person name="Gilmore M.S."/>
            <person name="Manson McGuire A."/>
            <person name="Clock S."/>
            <person name="Crupain M."/>
            <person name="Rangan U."/>
            <person name="Young S."/>
            <person name="Abouelleil A."/>
            <person name="Cao P."/>
            <person name="Chapman S.B."/>
            <person name="Griggs A."/>
            <person name="Priest M."/>
            <person name="Shea T."/>
            <person name="Wortman J."/>
            <person name="Nusbaum C."/>
            <person name="Birren B."/>
        </authorList>
    </citation>
    <scope>NUCLEOTIDE SEQUENCE [LARGE SCALE GENOMIC DNA]</scope>
    <source>
        <strain evidence="1 2">170AEA1</strain>
    </source>
</reference>
<dbReference type="AlphaFoldDB" id="A0A366SE75"/>
<sequence>KLKTYIISHHSQTPWIIPQGLVKLKTYIISHHSQT</sequence>
<dbReference type="EMBL" id="LEOY01000017">
    <property type="protein sequence ID" value="RBR28076.1"/>
    <property type="molecule type" value="Genomic_DNA"/>
</dbReference>
<evidence type="ECO:0000313" key="1">
    <source>
        <dbReference type="EMBL" id="RBR28076.1"/>
    </source>
</evidence>
<comment type="caution">
    <text evidence="1">The sequence shown here is derived from an EMBL/GenBank/DDBJ whole genome shotgun (WGS) entry which is preliminary data.</text>
</comment>
<organism evidence="1 2">
    <name type="scientific">Enterococcus cecorum</name>
    <dbReference type="NCBI Taxonomy" id="44008"/>
    <lineage>
        <taxon>Bacteria</taxon>
        <taxon>Bacillati</taxon>
        <taxon>Bacillota</taxon>
        <taxon>Bacilli</taxon>
        <taxon>Lactobacillales</taxon>
        <taxon>Enterococcaceae</taxon>
        <taxon>Enterococcus</taxon>
    </lineage>
</organism>
<name>A0A366SE75_9ENTE</name>
<feature type="non-terminal residue" evidence="1">
    <location>
        <position position="1"/>
    </location>
</feature>
<accession>A0A366SE75</accession>
<gene>
    <name evidence="1" type="ORF">EB18_01870</name>
</gene>
<dbReference type="Proteomes" id="UP000252800">
    <property type="component" value="Unassembled WGS sequence"/>
</dbReference>
<evidence type="ECO:0000313" key="2">
    <source>
        <dbReference type="Proteomes" id="UP000252800"/>
    </source>
</evidence>